<name>A0A812DME2_ACAPH</name>
<dbReference type="EMBL" id="CAHIKZ030003900">
    <property type="protein sequence ID" value="CAE1305243.1"/>
    <property type="molecule type" value="Genomic_DNA"/>
</dbReference>
<keyword evidence="3" id="KW-1185">Reference proteome</keyword>
<reference evidence="2" key="1">
    <citation type="submission" date="2021-01" db="EMBL/GenBank/DDBJ databases">
        <authorList>
            <person name="Li R."/>
            <person name="Bekaert M."/>
        </authorList>
    </citation>
    <scope>NUCLEOTIDE SEQUENCE</scope>
    <source>
        <strain evidence="2">Farmed</strain>
    </source>
</reference>
<feature type="region of interest" description="Disordered" evidence="1">
    <location>
        <begin position="488"/>
        <end position="526"/>
    </location>
</feature>
<feature type="region of interest" description="Disordered" evidence="1">
    <location>
        <begin position="534"/>
        <end position="553"/>
    </location>
</feature>
<protein>
    <submittedName>
        <fullName evidence="2">Uncharacterized protein</fullName>
    </submittedName>
</protein>
<gene>
    <name evidence="2" type="ORF">SPHA_57725</name>
</gene>
<sequence length="645" mass="72014">MCHSQIGSFYVPLPTCFPFIPFTMHHSRPVFHYLSLITYLPLCVTHKLSTTMCALRASGDSERRPANNFDGLTHLPSKALRASGDSERRPANNFDGLTHLPSKAHYGRLATANEGRPTTSTDLRTYLLRSRTDLRTYLLRRSSGDSERRPANNFDGLTHLPSKAHYGRALRASGDSERRPANNFDGLTHLPSKAHYGRLATANEGRPTTSTDLRTYLLRRITGVWRQRTKAGQQLRRTYALTKGALRASGGLTRTGVWRQRTANNFDGLTHLPSKAHYGRLATANEGRPTTSTDLRTYLLRRITGVNDSERRPANNFDGLTHLPSKAHYGRLATANEGRPTTSTDLRTYLLRRITGVWRQRTKAGQQLRRTYALTSKAHYGPNEGRPTTSTDLRTYLLRRITGVWRQRTKAGQQLRRTYLLRRITGVWRQANEGRPTTSTDALRASSGDSERRPANNFDGLTHLPSKAHYGRLATANEGRHYGRLLSGRLTANEGRPTTSTDGLRASGDSERRPANNFDGLTHLPSKAHYGRALRASGDSERRPANNFDGLTHLPSKAHYGRLATTNEDGLTANITGVGDGTKAGQQLLTHLPSKAHYGRLKAGQQLFLLRRITGVWRQRTKAGQTDLRNALRASGDRNEGLRRT</sequence>
<comment type="caution">
    <text evidence="2">The sequence shown here is derived from an EMBL/GenBank/DDBJ whole genome shotgun (WGS) entry which is preliminary data.</text>
</comment>
<proteinExistence type="predicted"/>
<feature type="region of interest" description="Disordered" evidence="1">
    <location>
        <begin position="431"/>
        <end position="464"/>
    </location>
</feature>
<evidence type="ECO:0000313" key="3">
    <source>
        <dbReference type="Proteomes" id="UP000597762"/>
    </source>
</evidence>
<accession>A0A812DME2</accession>
<evidence type="ECO:0000256" key="1">
    <source>
        <dbReference type="SAM" id="MobiDB-lite"/>
    </source>
</evidence>
<evidence type="ECO:0000313" key="2">
    <source>
        <dbReference type="EMBL" id="CAE1305243.1"/>
    </source>
</evidence>
<organism evidence="2 3">
    <name type="scientific">Acanthosepion pharaonis</name>
    <name type="common">Pharaoh cuttlefish</name>
    <name type="synonym">Sepia pharaonis</name>
    <dbReference type="NCBI Taxonomy" id="158019"/>
    <lineage>
        <taxon>Eukaryota</taxon>
        <taxon>Metazoa</taxon>
        <taxon>Spiralia</taxon>
        <taxon>Lophotrochozoa</taxon>
        <taxon>Mollusca</taxon>
        <taxon>Cephalopoda</taxon>
        <taxon>Coleoidea</taxon>
        <taxon>Decapodiformes</taxon>
        <taxon>Sepiida</taxon>
        <taxon>Sepiina</taxon>
        <taxon>Sepiidae</taxon>
        <taxon>Acanthosepion</taxon>
    </lineage>
</organism>
<dbReference type="Proteomes" id="UP000597762">
    <property type="component" value="Unassembled WGS sequence"/>
</dbReference>
<dbReference type="AlphaFoldDB" id="A0A812DME2"/>